<accession>A0A0K1JEE9</accession>
<evidence type="ECO:0000313" key="2">
    <source>
        <dbReference type="EMBL" id="AKU15079.1"/>
    </source>
</evidence>
<organism evidence="2 3">
    <name type="scientific">Luteipulveratus mongoliensis</name>
    <dbReference type="NCBI Taxonomy" id="571913"/>
    <lineage>
        <taxon>Bacteria</taxon>
        <taxon>Bacillati</taxon>
        <taxon>Actinomycetota</taxon>
        <taxon>Actinomycetes</taxon>
        <taxon>Micrococcales</taxon>
        <taxon>Dermacoccaceae</taxon>
        <taxon>Luteipulveratus</taxon>
    </lineage>
</organism>
<dbReference type="Gene3D" id="3.40.50.1110">
    <property type="entry name" value="SGNH hydrolase"/>
    <property type="match status" value="1"/>
</dbReference>
<dbReference type="KEGG" id="lmoi:VV02_03065"/>
<dbReference type="SUPFAM" id="SSF52266">
    <property type="entry name" value="SGNH hydrolase"/>
    <property type="match status" value="1"/>
</dbReference>
<dbReference type="CDD" id="cd01832">
    <property type="entry name" value="SGNH_hydrolase_like_1"/>
    <property type="match status" value="1"/>
</dbReference>
<proteinExistence type="predicted"/>
<evidence type="ECO:0000259" key="1">
    <source>
        <dbReference type="Pfam" id="PF13472"/>
    </source>
</evidence>
<dbReference type="InterPro" id="IPR053140">
    <property type="entry name" value="GDSL_Rv0518-like"/>
</dbReference>
<dbReference type="Pfam" id="PF13472">
    <property type="entry name" value="Lipase_GDSL_2"/>
    <property type="match status" value="1"/>
</dbReference>
<gene>
    <name evidence="2" type="ORF">VV02_03065</name>
</gene>
<evidence type="ECO:0000313" key="3">
    <source>
        <dbReference type="Proteomes" id="UP000066480"/>
    </source>
</evidence>
<dbReference type="PANTHER" id="PTHR43784">
    <property type="entry name" value="GDSL-LIKE LIPASE/ACYLHYDROLASE, PUTATIVE (AFU_ORTHOLOGUE AFUA_2G00820)-RELATED"/>
    <property type="match status" value="1"/>
</dbReference>
<dbReference type="OrthoDB" id="9794725at2"/>
<dbReference type="STRING" id="571913.VV02_03065"/>
<protein>
    <recommendedName>
        <fullName evidence="1">SGNH hydrolase-type esterase domain-containing protein</fullName>
    </recommendedName>
</protein>
<dbReference type="Proteomes" id="UP000066480">
    <property type="component" value="Chromosome"/>
</dbReference>
<dbReference type="InterPro" id="IPR036514">
    <property type="entry name" value="SGNH_hydro_sf"/>
</dbReference>
<name>A0A0K1JEE9_9MICO</name>
<dbReference type="PANTHER" id="PTHR43784:SF2">
    <property type="entry name" value="GDSL-LIKE LIPASE_ACYLHYDROLASE, PUTATIVE (AFU_ORTHOLOGUE AFUA_2G00820)-RELATED"/>
    <property type="match status" value="1"/>
</dbReference>
<dbReference type="InterPro" id="IPR013830">
    <property type="entry name" value="SGNH_hydro"/>
</dbReference>
<dbReference type="PATRIC" id="fig|571913.6.peg.628"/>
<dbReference type="EMBL" id="CP011112">
    <property type="protein sequence ID" value="AKU15079.1"/>
    <property type="molecule type" value="Genomic_DNA"/>
</dbReference>
<dbReference type="RefSeq" id="WP_052589723.1">
    <property type="nucleotide sequence ID" value="NZ_CP011112.1"/>
</dbReference>
<sequence length="227" mass="24375">MTSSLATALTETTDPYVLSDNDAADVLVGAPWRRFAVVGDSLAAGTGDPEPGYEHLPWAARVARILRGVDPRAAYLNTGEIGATTAKTLEMQAGSVVDFRPDLVHIASGANDIWRRSKPSYDRIETDLDRLFGIAAGLHAQVTTFTLIRTFVAPGIDDFPQRVERLNAITRSVARDHGALVIDTWDHPITSRTNVMSADGVHLNASGQAMLATEMVRGLAALLAGDR</sequence>
<keyword evidence="3" id="KW-1185">Reference proteome</keyword>
<dbReference type="AlphaFoldDB" id="A0A0K1JEE9"/>
<reference evidence="2 3" key="1">
    <citation type="submission" date="2015-03" db="EMBL/GenBank/DDBJ databases">
        <title>Luteipulveratus halotolerans sp. nov., a novel actinobacterium (Dermacoccaceae) from Sarawak, Malaysia.</title>
        <authorList>
            <person name="Juboi H."/>
            <person name="Basik A."/>
            <person name="Shamsul S.S."/>
            <person name="Arnold P."/>
            <person name="Schmitt E.K."/>
            <person name="Sanglier J.-J."/>
            <person name="Yeo T."/>
        </authorList>
    </citation>
    <scope>NUCLEOTIDE SEQUENCE [LARGE SCALE GENOMIC DNA]</scope>
    <source>
        <strain evidence="2 3">MN07-A0370</strain>
    </source>
</reference>
<feature type="domain" description="SGNH hydrolase-type esterase" evidence="1">
    <location>
        <begin position="37"/>
        <end position="209"/>
    </location>
</feature>